<feature type="compositionally biased region" description="Basic and acidic residues" evidence="7">
    <location>
        <begin position="1990"/>
        <end position="2003"/>
    </location>
</feature>
<gene>
    <name evidence="9" type="ORF">K7432_004569</name>
</gene>
<evidence type="ECO:0000256" key="2">
    <source>
        <dbReference type="ARBA" id="ARBA00022490"/>
    </source>
</evidence>
<feature type="compositionally biased region" description="Polar residues" evidence="7">
    <location>
        <begin position="1137"/>
        <end position="1152"/>
    </location>
</feature>
<dbReference type="InterPro" id="IPR048491">
    <property type="entry name" value="XMAP215_CLASP_TOG"/>
</dbReference>
<dbReference type="Proteomes" id="UP001479436">
    <property type="component" value="Unassembled WGS sequence"/>
</dbReference>
<accession>A0ABR2W4Z6</accession>
<feature type="domain" description="TOG" evidence="8">
    <location>
        <begin position="876"/>
        <end position="1111"/>
    </location>
</feature>
<name>A0ABR2W4Z6_9FUNG</name>
<protein>
    <recommendedName>
        <fullName evidence="8">TOG domain-containing protein</fullName>
    </recommendedName>
</protein>
<feature type="domain" description="TOG" evidence="8">
    <location>
        <begin position="1275"/>
        <end position="1504"/>
    </location>
</feature>
<feature type="domain" description="TOG" evidence="8">
    <location>
        <begin position="1"/>
        <end position="224"/>
    </location>
</feature>
<dbReference type="EMBL" id="JASJQH010007035">
    <property type="protein sequence ID" value="KAK9719768.1"/>
    <property type="molecule type" value="Genomic_DNA"/>
</dbReference>
<keyword evidence="3" id="KW-0677">Repeat</keyword>
<feature type="domain" description="TOG" evidence="8">
    <location>
        <begin position="266"/>
        <end position="498"/>
    </location>
</feature>
<dbReference type="InterPro" id="IPR034085">
    <property type="entry name" value="TOG"/>
</dbReference>
<feature type="region of interest" description="Disordered" evidence="7">
    <location>
        <begin position="1951"/>
        <end position="2011"/>
    </location>
</feature>
<dbReference type="InterPro" id="IPR011989">
    <property type="entry name" value="ARM-like"/>
</dbReference>
<evidence type="ECO:0000256" key="7">
    <source>
        <dbReference type="SAM" id="MobiDB-lite"/>
    </source>
</evidence>
<feature type="compositionally biased region" description="Low complexity" evidence="7">
    <location>
        <begin position="1960"/>
        <end position="1982"/>
    </location>
</feature>
<comment type="caution">
    <text evidence="9">The sequence shown here is derived from an EMBL/GenBank/DDBJ whole genome shotgun (WGS) entry which is preliminary data.</text>
</comment>
<feature type="repeat" description="HEAT" evidence="6">
    <location>
        <begin position="435"/>
        <end position="473"/>
    </location>
</feature>
<feature type="region of interest" description="Disordered" evidence="7">
    <location>
        <begin position="235"/>
        <end position="262"/>
    </location>
</feature>
<feature type="region of interest" description="Disordered" evidence="7">
    <location>
        <begin position="2091"/>
        <end position="2119"/>
    </location>
</feature>
<dbReference type="PANTHER" id="PTHR12609">
    <property type="entry name" value="MICROTUBULE ASSOCIATED PROTEIN XMAP215"/>
    <property type="match status" value="1"/>
</dbReference>
<dbReference type="Pfam" id="PF21041">
    <property type="entry name" value="XMAP215_CLASP_TOG"/>
    <property type="match status" value="4"/>
</dbReference>
<evidence type="ECO:0000256" key="4">
    <source>
        <dbReference type="ARBA" id="ARBA00023212"/>
    </source>
</evidence>
<feature type="compositionally biased region" description="Low complexity" evidence="7">
    <location>
        <begin position="502"/>
        <end position="514"/>
    </location>
</feature>
<feature type="region of interest" description="Disordered" evidence="7">
    <location>
        <begin position="1491"/>
        <end position="1627"/>
    </location>
</feature>
<evidence type="ECO:0000256" key="1">
    <source>
        <dbReference type="ARBA" id="ARBA00004245"/>
    </source>
</evidence>
<feature type="region of interest" description="Disordered" evidence="7">
    <location>
        <begin position="2156"/>
        <end position="2192"/>
    </location>
</feature>
<dbReference type="PROSITE" id="PS50077">
    <property type="entry name" value="HEAT_REPEAT"/>
    <property type="match status" value="1"/>
</dbReference>
<dbReference type="Gene3D" id="1.25.10.10">
    <property type="entry name" value="Leucine-rich Repeat Variant"/>
    <property type="match status" value="5"/>
</dbReference>
<evidence type="ECO:0000259" key="8">
    <source>
        <dbReference type="SMART" id="SM01349"/>
    </source>
</evidence>
<dbReference type="InterPro" id="IPR016024">
    <property type="entry name" value="ARM-type_fold"/>
</dbReference>
<feature type="domain" description="TOG" evidence="8">
    <location>
        <begin position="613"/>
        <end position="845"/>
    </location>
</feature>
<feature type="compositionally biased region" description="Acidic residues" evidence="7">
    <location>
        <begin position="243"/>
        <end position="262"/>
    </location>
</feature>
<comment type="similarity">
    <text evidence="5">Belongs to the TOG/XMAP215 family.</text>
</comment>
<sequence>MADNDFSSLSLEEKISHKVWKARLQAYEELTKLYKTTDQEAEFDKYSEHFKKIVTDSNVAAQEAGLTAVLAYVENAPNPSKTRDTVVPGIVEKCLGSTRAGTKTKAVELLLLYIEVDVPDPVVESVIAGLDSKVPKMVAATVFALKEIIRSYGAKVVSVKPILKTLAKLFGHADKNVRAESTQLVIELYKWLGPALNPALQDLKPVQIKELNEAFEKLPAEKPVAERLLRSQQGIETTTNESTAEDNNQDDDGSQPIEDSEIDPYDLADPVDALKKLSPSFYTELASTKWKERKEALEGLLSIVKTIKLADDNYSEMMAALAKRIGDANVMVGTIAANCIEAIALGLRKSCGQYKSVLIPPILEKLKEKKQTVVDALRAALDAIFASIDISELVEEVTAASGHKNPQVKAETHRWLTRCLKTIKSAPGKGEIKWISELFLKGLDDGDTNVREGAAEGLGTLMKAVGEKTLAPFIEKLDKIKEAKVREYFEKAEVKVVHTVPKKPAAAPKKAAPLPRKPAPAAPSNDTNKAMNDNGFDENMILNSPAAPKAKPPARLAARMTKKPASGEDQPPAASAPAAKVAPKAAPPKPAAKGGAVKVAAAKLKPDEPIRFKFSNDDFEARVPEVIPEAILKELLSSNWKSRLAAMESLHTHLETNAEDTESELVVRQLVKKPGFKEVNFQVSTKIYGVFQLLCEKAPSFTKGCAVLTVAGMAEKLGDMKLKKPVGECFSAYGEKYSLQFVLHHGYESWKKAKSPKVLADSLLWIRETLLEFGIVGLDVRELIEFLKTALGSSNAAVRNNSVSVLGCLRMYVGPDIRSFVQELSATQLTTIDAEFAKTADQTPPEPTKGLALLETITAAPSGKGGAGKSADVLDDLFPRVDISSQINSKLLKQLEDGNWKVRKEGLEEIQKILEATNKRIKPNVGDLPGALKGRLGDSNKNLVIMTLEILSTMSVAMGQPFEKPCRIVLPSVLGCLSDNKAHIRTAAISALDSFHETCTLAPMVPAIGTALAPDSPVLRKDLLKWCSDKLTALESEGVELPDLSSLVRPTFLCLQDRSADVRKNAQTVLGFLVKNVGYTAVRDQCSTALKGSSLQTVLAFVDGLKPAGGAPSKPSAGPNKVSPTEKKMELRRPPSVASNSSETKRSVSGSSDAKKPSGPSIVDKKRASVLPPPSPNKKSDEPFNSGLNLKPRAILNKRKSMMPPPTQIKAPSPSLDAEPPILTSDPRAKNVRADKDRNQNKWVFDAVRQDLVDLVADQMRPHFNPDVHKLLFSMEHNRDRDMLSGLTILDECIANRHYAQDRFGIDFDDLKERYVANSDTLLKYLTLRFYDTNTSLSLKTLELLEHLISLLDEDGYHLSEYEASAFLPQLINKLGEPKEVLRNQLRSILKQVYHLYSPNKVVVYVLEHGLKSKNARTRAECLDELSNLIKVHGINVIPIKSFPVIASHIGDRDAQVRNNALSAIVQAYLQIGDTIYKYTGKLSDKEKTMLDEKLKRSKPATASAPALPKPQERPATPQSKLTLPRAGTSLGHFDSHFDKSPGRLQRPMSTLPKPSSALPRPSSSLAKPSMFPRPSSALSNSSSLSISPSSSPKPHRPMSFLPRPGGLCKEEMTPERGTPDLPLTPAFHEYQSPQAVSRAPIFDSTFTPTASQIGPIQPKVDKHRVDMFASKITTADASEIVLLMKSIGDILNDDYTALLPNLNNIVSAMTLKIHILFEEPELESQPWCRQIKHMLLVFTKMFMKKDVAYNLRVDVLENTIEEILKLLLLEDLQKVEQTSNSPSMDKTLNTLLTKTIDHTDQNVLYQALFNLYERTLADFLSRPKDFDITATESDEYKLFDVVQKCIWKSSRSLKIHIEQRTIDLDRLFVMIHEFLTRVNPTEWRKKAHAKGLNTQDNPMKTAKAVLFHAAGTLQADVLQHVSLIPSPESSLVVVYLRSYLDKTIMKNSPSISGSPVIDTNGSSSSPSISTTPSSGPLGSRSNTENPSEDESHSRTSESHNTNENDEWDENGVREANLAQEMSPTDQMNLKLDRIFELIYDRKHTKQGVSELHDYLQIHPEAQDEFEKRLAKASKYFQSFIRRSLSNLSGDFQSPDLRSPMSSHTQSQSPAPRSSSRISYRESVASFEELLGQQAKAEPDSSQHVRIQEIQRMFGFRRGSLESHSDTDSPAADEKLTSSPRTQLANPFVGDI</sequence>
<feature type="compositionally biased region" description="Basic and acidic residues" evidence="7">
    <location>
        <begin position="1124"/>
        <end position="1133"/>
    </location>
</feature>
<evidence type="ECO:0000256" key="3">
    <source>
        <dbReference type="ARBA" id="ARBA00022737"/>
    </source>
</evidence>
<comment type="subcellular location">
    <subcellularLocation>
        <location evidence="1">Cytoplasm</location>
        <location evidence="1">Cytoskeleton</location>
    </subcellularLocation>
</comment>
<feature type="compositionally biased region" description="Low complexity" evidence="7">
    <location>
        <begin position="571"/>
        <end position="584"/>
    </location>
</feature>
<feature type="compositionally biased region" description="Low complexity" evidence="7">
    <location>
        <begin position="545"/>
        <end position="559"/>
    </location>
</feature>
<evidence type="ECO:0000313" key="9">
    <source>
        <dbReference type="EMBL" id="KAK9719768.1"/>
    </source>
</evidence>
<dbReference type="SMART" id="SM01349">
    <property type="entry name" value="TOG"/>
    <property type="match status" value="5"/>
</dbReference>
<feature type="region of interest" description="Disordered" evidence="7">
    <location>
        <begin position="502"/>
        <end position="594"/>
    </location>
</feature>
<feature type="compositionally biased region" description="Low complexity" evidence="7">
    <location>
        <begin position="2106"/>
        <end position="2118"/>
    </location>
</feature>
<evidence type="ECO:0000256" key="5">
    <source>
        <dbReference type="ARBA" id="ARBA00025722"/>
    </source>
</evidence>
<dbReference type="InterPro" id="IPR021133">
    <property type="entry name" value="HEAT_type_2"/>
</dbReference>
<feature type="compositionally biased region" description="Low complexity" evidence="7">
    <location>
        <begin position="1552"/>
        <end position="1593"/>
    </location>
</feature>
<feature type="compositionally biased region" description="Basic and acidic residues" evidence="7">
    <location>
        <begin position="1609"/>
        <end position="1619"/>
    </location>
</feature>
<reference evidence="9 10" key="1">
    <citation type="submission" date="2023-04" db="EMBL/GenBank/DDBJ databases">
        <title>Genome of Basidiobolus ranarum AG-B5.</title>
        <authorList>
            <person name="Stajich J.E."/>
            <person name="Carter-House D."/>
            <person name="Gryganskyi A."/>
        </authorList>
    </citation>
    <scope>NUCLEOTIDE SEQUENCE [LARGE SCALE GENOMIC DNA]</scope>
    <source>
        <strain evidence="9 10">AG-B5</strain>
    </source>
</reference>
<feature type="compositionally biased region" description="Basic and acidic residues" evidence="7">
    <location>
        <begin position="2159"/>
        <end position="2176"/>
    </location>
</feature>
<dbReference type="InterPro" id="IPR045110">
    <property type="entry name" value="XMAP215"/>
</dbReference>
<keyword evidence="4" id="KW-0206">Cytoskeleton</keyword>
<dbReference type="SUPFAM" id="SSF48371">
    <property type="entry name" value="ARM repeat"/>
    <property type="match status" value="2"/>
</dbReference>
<keyword evidence="10" id="KW-1185">Reference proteome</keyword>
<keyword evidence="2" id="KW-0963">Cytoplasm</keyword>
<evidence type="ECO:0000313" key="10">
    <source>
        <dbReference type="Proteomes" id="UP001479436"/>
    </source>
</evidence>
<feature type="region of interest" description="Disordered" evidence="7">
    <location>
        <begin position="1108"/>
        <end position="1227"/>
    </location>
</feature>
<organism evidence="9 10">
    <name type="scientific">Basidiobolus ranarum</name>
    <dbReference type="NCBI Taxonomy" id="34480"/>
    <lineage>
        <taxon>Eukaryota</taxon>
        <taxon>Fungi</taxon>
        <taxon>Fungi incertae sedis</taxon>
        <taxon>Zoopagomycota</taxon>
        <taxon>Entomophthoromycotina</taxon>
        <taxon>Basidiobolomycetes</taxon>
        <taxon>Basidiobolales</taxon>
        <taxon>Basidiobolaceae</taxon>
        <taxon>Basidiobolus</taxon>
    </lineage>
</organism>
<proteinExistence type="inferred from homology"/>
<evidence type="ECO:0000256" key="6">
    <source>
        <dbReference type="PROSITE-ProRule" id="PRU00103"/>
    </source>
</evidence>